<feature type="domain" description="N-acetyltransferase" evidence="1">
    <location>
        <begin position="200"/>
        <end position="351"/>
    </location>
</feature>
<dbReference type="EMBL" id="RQZC01000011">
    <property type="protein sequence ID" value="RRD29123.1"/>
    <property type="molecule type" value="Genomic_DNA"/>
</dbReference>
<dbReference type="PROSITE" id="PS51186">
    <property type="entry name" value="GNAT"/>
    <property type="match status" value="1"/>
</dbReference>
<evidence type="ECO:0000259" key="1">
    <source>
        <dbReference type="PROSITE" id="PS51186"/>
    </source>
</evidence>
<dbReference type="InterPro" id="IPR016181">
    <property type="entry name" value="Acyl_CoA_acyltransferase"/>
</dbReference>
<dbReference type="Proteomes" id="UP000271272">
    <property type="component" value="Unassembled WGS sequence"/>
</dbReference>
<name>A0A3P1V946_9ACTO</name>
<dbReference type="SUPFAM" id="SSF55729">
    <property type="entry name" value="Acyl-CoA N-acyltransferases (Nat)"/>
    <property type="match status" value="2"/>
</dbReference>
<keyword evidence="3" id="KW-1185">Reference proteome</keyword>
<reference evidence="2 3" key="1">
    <citation type="submission" date="2018-11" db="EMBL/GenBank/DDBJ databases">
        <title>Genomes From Bacteria Associated with the Canine Oral Cavity: a Test Case for Automated Genome-Based Taxonomic Assignment.</title>
        <authorList>
            <person name="Coil D.A."/>
            <person name="Jospin G."/>
            <person name="Darling A.E."/>
            <person name="Wallis C."/>
            <person name="Davis I.J."/>
            <person name="Harris S."/>
            <person name="Eisen J.A."/>
            <person name="Holcombe L.J."/>
            <person name="O'Flynn C."/>
        </authorList>
    </citation>
    <scope>NUCLEOTIDE SEQUENCE [LARGE SCALE GENOMIC DNA]</scope>
    <source>
        <strain evidence="2 3">OH5050</strain>
    </source>
</reference>
<accession>A0A3P1V946</accession>
<dbReference type="Gene3D" id="3.40.630.30">
    <property type="match status" value="1"/>
</dbReference>
<dbReference type="RefSeq" id="WP_124933936.1">
    <property type="nucleotide sequence ID" value="NZ_RQZC01000011.1"/>
</dbReference>
<dbReference type="Pfam" id="PF13508">
    <property type="entry name" value="Acetyltransf_7"/>
    <property type="match status" value="1"/>
</dbReference>
<dbReference type="OrthoDB" id="9799092at2"/>
<gene>
    <name evidence="2" type="ORF">EII10_07775</name>
</gene>
<protein>
    <submittedName>
        <fullName evidence="2">N-acetyltransferase</fullName>
    </submittedName>
</protein>
<dbReference type="CDD" id="cd04301">
    <property type="entry name" value="NAT_SF"/>
    <property type="match status" value="1"/>
</dbReference>
<proteinExistence type="predicted"/>
<dbReference type="GO" id="GO:0016747">
    <property type="term" value="F:acyltransferase activity, transferring groups other than amino-acyl groups"/>
    <property type="evidence" value="ECO:0007669"/>
    <property type="project" value="InterPro"/>
</dbReference>
<sequence length="351" mass="39002">MAPVYGYPRGGGHSPWAMLRPGPRSALPRSLSWMPLGPEDNAELAALIARAEAVDNPPYRTTEQETSEYFIDPTYSGVAGRDAEGVMRAFGLVRLRPAGEIYASMTGVVDPVSRKQGIGRALLHWQTERARHLVGAERAGGRRVAGEQHAAAHVVTTVLEDDERMQEHLRRLGFEPRRWYREVRRSLAQEIPDIELDRFLTVEPWTPQVDELVRRAHNQAVGDDWGAHAVGAEEWAAGGAFVVPHWSFVVMDRSSDRARVAGYLRSSRYEQDWEALGWREGYSDMLGVLSDYRSRKVGSALLCAAMRAYAAEGMDYAAAGVDTDNPDGASELYESLGYEPTRGTILYVLDV</sequence>
<keyword evidence="2" id="KW-0808">Transferase</keyword>
<dbReference type="InterPro" id="IPR000182">
    <property type="entry name" value="GNAT_dom"/>
</dbReference>
<evidence type="ECO:0000313" key="3">
    <source>
        <dbReference type="Proteomes" id="UP000271272"/>
    </source>
</evidence>
<evidence type="ECO:0000313" key="2">
    <source>
        <dbReference type="EMBL" id="RRD29123.1"/>
    </source>
</evidence>
<dbReference type="PANTHER" id="PTHR43072:SF60">
    <property type="entry name" value="L-2,4-DIAMINOBUTYRIC ACID ACETYLTRANSFERASE"/>
    <property type="match status" value="1"/>
</dbReference>
<dbReference type="AlphaFoldDB" id="A0A3P1V946"/>
<organism evidence="2 3">
    <name type="scientific">Actinomyces bowdenii</name>
    <dbReference type="NCBI Taxonomy" id="131109"/>
    <lineage>
        <taxon>Bacteria</taxon>
        <taxon>Bacillati</taxon>
        <taxon>Actinomycetota</taxon>
        <taxon>Actinomycetes</taxon>
        <taxon>Actinomycetales</taxon>
        <taxon>Actinomycetaceae</taxon>
        <taxon>Actinomyces</taxon>
    </lineage>
</organism>
<comment type="caution">
    <text evidence="2">The sequence shown here is derived from an EMBL/GenBank/DDBJ whole genome shotgun (WGS) entry which is preliminary data.</text>
</comment>
<dbReference type="PANTHER" id="PTHR43072">
    <property type="entry name" value="N-ACETYLTRANSFERASE"/>
    <property type="match status" value="1"/>
</dbReference>